<evidence type="ECO:0000313" key="1">
    <source>
        <dbReference type="EMBL" id="MBB6228027.1"/>
    </source>
</evidence>
<comment type="caution">
    <text evidence="1">The sequence shown here is derived from an EMBL/GenBank/DDBJ whole genome shotgun (WGS) entry which is preliminary data.</text>
</comment>
<dbReference type="AlphaFoldDB" id="A0A841L5Z6"/>
<dbReference type="Proteomes" id="UP000538147">
    <property type="component" value="Unassembled WGS sequence"/>
</dbReference>
<dbReference type="RefSeq" id="WP_184199614.1">
    <property type="nucleotide sequence ID" value="NZ_BMOX01000042.1"/>
</dbReference>
<evidence type="ECO:0000313" key="2">
    <source>
        <dbReference type="Proteomes" id="UP000538147"/>
    </source>
</evidence>
<gene>
    <name evidence="1" type="ORF">FHS79_002209</name>
</gene>
<protein>
    <submittedName>
        <fullName evidence="1">Uncharacterized protein</fullName>
    </submittedName>
</protein>
<proteinExistence type="predicted"/>
<organism evidence="1 2">
    <name type="scientific">Polymorphobacter multimanifer</name>
    <dbReference type="NCBI Taxonomy" id="1070431"/>
    <lineage>
        <taxon>Bacteria</taxon>
        <taxon>Pseudomonadati</taxon>
        <taxon>Pseudomonadota</taxon>
        <taxon>Alphaproteobacteria</taxon>
        <taxon>Sphingomonadales</taxon>
        <taxon>Sphingosinicellaceae</taxon>
        <taxon>Polymorphobacter</taxon>
    </lineage>
</organism>
<keyword evidence="2" id="KW-1185">Reference proteome</keyword>
<reference evidence="1 2" key="1">
    <citation type="submission" date="2020-08" db="EMBL/GenBank/DDBJ databases">
        <title>Genomic Encyclopedia of Type Strains, Phase IV (KMG-IV): sequencing the most valuable type-strain genomes for metagenomic binning, comparative biology and taxonomic classification.</title>
        <authorList>
            <person name="Goeker M."/>
        </authorList>
    </citation>
    <scope>NUCLEOTIDE SEQUENCE [LARGE SCALE GENOMIC DNA]</scope>
    <source>
        <strain evidence="1 2">DSM 102189</strain>
    </source>
</reference>
<name>A0A841L5Z6_9SPHN</name>
<sequence length="143" mass="15079">MNSFDVFHSRGAGRAPADRTRGHAAALLRGIAAAAGLDSTDREKPILIVEELRSHDWASATFVGFTHSFNLRLVGPATAVAAAVDALALRLPDWEFHLPGHIVADIAVAPAGQERIDEPAIVAIPGPSTVSHPLVVNTLIIID</sequence>
<dbReference type="EMBL" id="JACIIV010000014">
    <property type="protein sequence ID" value="MBB6228027.1"/>
    <property type="molecule type" value="Genomic_DNA"/>
</dbReference>
<accession>A0A841L5Z6</accession>